<reference evidence="14 15" key="1">
    <citation type="journal article" date="2010" name="Nature">
        <title>Genome sequencing and analysis of the model grass Brachypodium distachyon.</title>
        <authorList>
            <consortium name="International Brachypodium Initiative"/>
        </authorList>
    </citation>
    <scope>NUCLEOTIDE SEQUENCE [LARGE SCALE GENOMIC DNA]</scope>
    <source>
        <strain evidence="14 15">Bd21</strain>
    </source>
</reference>
<reference evidence="14" key="2">
    <citation type="submission" date="2017-06" db="EMBL/GenBank/DDBJ databases">
        <title>WGS assembly of Brachypodium distachyon.</title>
        <authorList>
            <consortium name="The International Brachypodium Initiative"/>
            <person name="Lucas S."/>
            <person name="Harmon-Smith M."/>
            <person name="Lail K."/>
            <person name="Tice H."/>
            <person name="Grimwood J."/>
            <person name="Bruce D."/>
            <person name="Barry K."/>
            <person name="Shu S."/>
            <person name="Lindquist E."/>
            <person name="Wang M."/>
            <person name="Pitluck S."/>
            <person name="Vogel J.P."/>
            <person name="Garvin D.F."/>
            <person name="Mockler T.C."/>
            <person name="Schmutz J."/>
            <person name="Rokhsar D."/>
            <person name="Bevan M.W."/>
        </authorList>
    </citation>
    <scope>NUCLEOTIDE SEQUENCE</scope>
    <source>
        <strain evidence="14">Bd21</strain>
    </source>
</reference>
<dbReference type="SMART" id="SM00220">
    <property type="entry name" value="S_TKc"/>
    <property type="match status" value="1"/>
</dbReference>
<evidence type="ECO:0000313" key="15">
    <source>
        <dbReference type="EnsemblPlants" id="KQJ89253"/>
    </source>
</evidence>
<dbReference type="Pfam" id="PF00069">
    <property type="entry name" value="Pkinase"/>
    <property type="match status" value="1"/>
</dbReference>
<dbReference type="InterPro" id="IPR011009">
    <property type="entry name" value="Kinase-like_dom_sf"/>
</dbReference>
<evidence type="ECO:0000256" key="12">
    <source>
        <dbReference type="SAM" id="Phobius"/>
    </source>
</evidence>
<evidence type="ECO:0000256" key="2">
    <source>
        <dbReference type="ARBA" id="ARBA00022614"/>
    </source>
</evidence>
<dbReference type="Gramene" id="KQJ89253">
    <property type="protein sequence ID" value="KQJ89253"/>
    <property type="gene ID" value="BRADI_4g24461v3"/>
</dbReference>
<keyword evidence="8 11" id="KW-0067">ATP-binding</keyword>
<evidence type="ECO:0000256" key="6">
    <source>
        <dbReference type="ARBA" id="ARBA00022741"/>
    </source>
</evidence>
<keyword evidence="9 12" id="KW-1133">Transmembrane helix</keyword>
<dbReference type="InterPro" id="IPR008271">
    <property type="entry name" value="Ser/Thr_kinase_AS"/>
</dbReference>
<feature type="transmembrane region" description="Helical" evidence="12">
    <location>
        <begin position="310"/>
        <end position="335"/>
    </location>
</feature>
<dbReference type="GO" id="GO:0005524">
    <property type="term" value="F:ATP binding"/>
    <property type="evidence" value="ECO:0007669"/>
    <property type="project" value="UniProtKB-UniRule"/>
</dbReference>
<dbReference type="EnsemblPlants" id="KQJ89253">
    <property type="protein sequence ID" value="KQJ89253"/>
    <property type="gene ID" value="BRADI_4g24461v3"/>
</dbReference>
<comment type="subcellular location">
    <subcellularLocation>
        <location evidence="1">Cell membrane</location>
        <topology evidence="1">Single-pass membrane protein</topology>
    </subcellularLocation>
</comment>
<dbReference type="PROSITE" id="PS51450">
    <property type="entry name" value="LRR"/>
    <property type="match status" value="1"/>
</dbReference>
<dbReference type="InterPro" id="IPR003591">
    <property type="entry name" value="Leu-rich_rpt_typical-subtyp"/>
</dbReference>
<dbReference type="Proteomes" id="UP000008810">
    <property type="component" value="Chromosome 4"/>
</dbReference>
<dbReference type="Gene3D" id="3.30.200.20">
    <property type="entry name" value="Phosphorylase Kinase, domain 1"/>
    <property type="match status" value="1"/>
</dbReference>
<evidence type="ECO:0000313" key="16">
    <source>
        <dbReference type="Proteomes" id="UP000008810"/>
    </source>
</evidence>
<accession>A0A0Q3L9N8</accession>
<dbReference type="InterPro" id="IPR001611">
    <property type="entry name" value="Leu-rich_rpt"/>
</dbReference>
<dbReference type="InterPro" id="IPR000719">
    <property type="entry name" value="Prot_kinase_dom"/>
</dbReference>
<dbReference type="PROSITE" id="PS50011">
    <property type="entry name" value="PROTEIN_KINASE_DOM"/>
    <property type="match status" value="1"/>
</dbReference>
<dbReference type="SUPFAM" id="SSF56112">
    <property type="entry name" value="Protein kinase-like (PK-like)"/>
    <property type="match status" value="1"/>
</dbReference>
<dbReference type="InParanoid" id="A0A0Q3L9N8"/>
<feature type="domain" description="Protein kinase" evidence="13">
    <location>
        <begin position="368"/>
        <end position="594"/>
    </location>
</feature>
<organism evidence="14">
    <name type="scientific">Brachypodium distachyon</name>
    <name type="common">Purple false brome</name>
    <name type="synonym">Trachynia distachya</name>
    <dbReference type="NCBI Taxonomy" id="15368"/>
    <lineage>
        <taxon>Eukaryota</taxon>
        <taxon>Viridiplantae</taxon>
        <taxon>Streptophyta</taxon>
        <taxon>Embryophyta</taxon>
        <taxon>Tracheophyta</taxon>
        <taxon>Spermatophyta</taxon>
        <taxon>Magnoliopsida</taxon>
        <taxon>Liliopsida</taxon>
        <taxon>Poales</taxon>
        <taxon>Poaceae</taxon>
        <taxon>BOP clade</taxon>
        <taxon>Pooideae</taxon>
        <taxon>Stipodae</taxon>
        <taxon>Brachypodieae</taxon>
        <taxon>Brachypodium</taxon>
    </lineage>
</organism>
<dbReference type="Pfam" id="PF12799">
    <property type="entry name" value="LRR_4"/>
    <property type="match status" value="1"/>
</dbReference>
<gene>
    <name evidence="14" type="ORF">BRADI_4g24461v3</name>
</gene>
<dbReference type="OrthoDB" id="676979at2759"/>
<dbReference type="SMART" id="SM00369">
    <property type="entry name" value="LRR_TYP"/>
    <property type="match status" value="6"/>
</dbReference>
<dbReference type="PROSITE" id="PS00108">
    <property type="entry name" value="PROTEIN_KINASE_ST"/>
    <property type="match status" value="1"/>
</dbReference>
<dbReference type="PANTHER" id="PTHR27008:SF537">
    <property type="entry name" value="OS11G0173432 PROTEIN"/>
    <property type="match status" value="1"/>
</dbReference>
<dbReference type="PANTHER" id="PTHR27008">
    <property type="entry name" value="OS04G0122200 PROTEIN"/>
    <property type="match status" value="1"/>
</dbReference>
<evidence type="ECO:0000256" key="1">
    <source>
        <dbReference type="ARBA" id="ARBA00004162"/>
    </source>
</evidence>
<keyword evidence="4 12" id="KW-0812">Transmembrane</keyword>
<keyword evidence="10 12" id="KW-0472">Membrane</keyword>
<feature type="binding site" evidence="11">
    <location>
        <position position="397"/>
    </location>
    <ligand>
        <name>ATP</name>
        <dbReference type="ChEBI" id="CHEBI:30616"/>
    </ligand>
</feature>
<dbReference type="PROSITE" id="PS00107">
    <property type="entry name" value="PROTEIN_KINASE_ATP"/>
    <property type="match status" value="1"/>
</dbReference>
<keyword evidence="6 11" id="KW-0547">Nucleotide-binding</keyword>
<evidence type="ECO:0000259" key="13">
    <source>
        <dbReference type="PROSITE" id="PS50011"/>
    </source>
</evidence>
<sequence length="594" mass="64720">MHNLSNCTELRIFSLHANCFKGPVPASLGNLSIQLQSLLFGGNKLTGSFPSGIANLRNLNYLGLESNQFTGMVPEWLGSLQKLQRMHLNDNSFTGFIPTSLSNLSQLGYLYLGSNKFGGHIPPTLGNLQMLEALNVSNNNLHGRVPRAIFRIPAITEIDLSFNNLDGQLPSGIGNAKQLAYFKLSKNKLSGDIPNTLGNCESMENIELDSNIFSGSIPTSLSKIKGLQFLNLSNNRLTGSIPGSLGNLQFLEQLDLSFNHLEGEVPRNGIFKNATIVQIDGNQGLCGGTLGVNLVTCFIMPLKWSAKRKLAMVLNVVITVVIMVSIGVAIVVMLLRREKQNRNFITTPFGAKLPKISYNDLFKATEGFSSSNLIGKGGYSSVYKGRLFQDREVVVVKVFTLETRGAQKSFMTECALRNVRHRNLVSVLTACSSTDFRGNDFKALVYEFMPRGDLHKLLHASQNDESSSNLIYISLARRLSIVVDVSDAVAYQHHNHQGSIIHCDLKPSNILLDNVMVARVGDFGLARFKIDSAVSSPADSYSTSSVAVRGTIGYVAPECATGGQVSTASDVYSFGVIYPNNKGRNASFVVVVRP</sequence>
<dbReference type="InterPro" id="IPR051809">
    <property type="entry name" value="Plant_receptor-like_S/T_kinase"/>
</dbReference>
<evidence type="ECO:0000256" key="8">
    <source>
        <dbReference type="ARBA" id="ARBA00022840"/>
    </source>
</evidence>
<evidence type="ECO:0000256" key="10">
    <source>
        <dbReference type="ARBA" id="ARBA00023136"/>
    </source>
</evidence>
<evidence type="ECO:0000256" key="11">
    <source>
        <dbReference type="PROSITE-ProRule" id="PRU10141"/>
    </source>
</evidence>
<keyword evidence="7" id="KW-0418">Kinase</keyword>
<dbReference type="Gene3D" id="3.80.10.10">
    <property type="entry name" value="Ribonuclease Inhibitor"/>
    <property type="match status" value="1"/>
</dbReference>
<dbReference type="Pfam" id="PF13855">
    <property type="entry name" value="LRR_8"/>
    <property type="match status" value="1"/>
</dbReference>
<dbReference type="Pfam" id="PF00560">
    <property type="entry name" value="LRR_1"/>
    <property type="match status" value="3"/>
</dbReference>
<name>A0A0Q3L9N8_BRADI</name>
<keyword evidence="16" id="KW-1185">Reference proteome</keyword>
<evidence type="ECO:0000313" key="14">
    <source>
        <dbReference type="EMBL" id="KQJ89253.1"/>
    </source>
</evidence>
<dbReference type="InterPro" id="IPR025875">
    <property type="entry name" value="Leu-rich_rpt_4"/>
</dbReference>
<proteinExistence type="predicted"/>
<dbReference type="AlphaFoldDB" id="A0A0Q3L9N8"/>
<dbReference type="GO" id="GO:0004672">
    <property type="term" value="F:protein kinase activity"/>
    <property type="evidence" value="ECO:0007669"/>
    <property type="project" value="InterPro"/>
</dbReference>
<evidence type="ECO:0000256" key="9">
    <source>
        <dbReference type="ARBA" id="ARBA00022989"/>
    </source>
</evidence>
<dbReference type="FunFam" id="3.80.10.10:FF:000095">
    <property type="entry name" value="LRR receptor-like serine/threonine-protein kinase GSO1"/>
    <property type="match status" value="1"/>
</dbReference>
<evidence type="ECO:0000256" key="5">
    <source>
        <dbReference type="ARBA" id="ARBA00022737"/>
    </source>
</evidence>
<dbReference type="EMBL" id="CM000883">
    <property type="protein sequence ID" value="KQJ89253.1"/>
    <property type="molecule type" value="Genomic_DNA"/>
</dbReference>
<evidence type="ECO:0000256" key="4">
    <source>
        <dbReference type="ARBA" id="ARBA00022692"/>
    </source>
</evidence>
<evidence type="ECO:0000256" key="3">
    <source>
        <dbReference type="ARBA" id="ARBA00022679"/>
    </source>
</evidence>
<dbReference type="InterPro" id="IPR032675">
    <property type="entry name" value="LRR_dom_sf"/>
</dbReference>
<keyword evidence="2" id="KW-0433">Leucine-rich repeat</keyword>
<dbReference type="GO" id="GO:0005886">
    <property type="term" value="C:plasma membrane"/>
    <property type="evidence" value="ECO:0007669"/>
    <property type="project" value="UniProtKB-SubCell"/>
</dbReference>
<dbReference type="FunFam" id="3.30.200.20:FF:000432">
    <property type="entry name" value="LRR receptor-like serine/threonine-protein kinase EFR"/>
    <property type="match status" value="1"/>
</dbReference>
<keyword evidence="5" id="KW-0677">Repeat</keyword>
<dbReference type="SUPFAM" id="SSF52058">
    <property type="entry name" value="L domain-like"/>
    <property type="match status" value="1"/>
</dbReference>
<protein>
    <recommendedName>
        <fullName evidence="13">Protein kinase domain-containing protein</fullName>
    </recommendedName>
</protein>
<reference evidence="15" key="3">
    <citation type="submission" date="2018-08" db="UniProtKB">
        <authorList>
            <consortium name="EnsemblPlants"/>
        </authorList>
    </citation>
    <scope>IDENTIFICATION</scope>
    <source>
        <strain evidence="15">cv. Bd21</strain>
    </source>
</reference>
<keyword evidence="3" id="KW-0808">Transferase</keyword>
<dbReference type="Gene3D" id="1.10.510.10">
    <property type="entry name" value="Transferase(Phosphotransferase) domain 1"/>
    <property type="match status" value="1"/>
</dbReference>
<evidence type="ECO:0000256" key="7">
    <source>
        <dbReference type="ARBA" id="ARBA00022777"/>
    </source>
</evidence>
<dbReference type="InterPro" id="IPR017441">
    <property type="entry name" value="Protein_kinase_ATP_BS"/>
</dbReference>
<dbReference type="PRINTS" id="PR00019">
    <property type="entry name" value="LEURICHRPT"/>
</dbReference>